<name>A0A699ZHM0_HAELA</name>
<evidence type="ECO:0000313" key="1">
    <source>
        <dbReference type="EMBL" id="GFH18556.1"/>
    </source>
</evidence>
<dbReference type="Proteomes" id="UP000485058">
    <property type="component" value="Unassembled WGS sequence"/>
</dbReference>
<gene>
    <name evidence="1" type="ORF">HaLaN_15382</name>
</gene>
<comment type="caution">
    <text evidence="1">The sequence shown here is derived from an EMBL/GenBank/DDBJ whole genome shotgun (WGS) entry which is preliminary data.</text>
</comment>
<keyword evidence="2" id="KW-1185">Reference proteome</keyword>
<proteinExistence type="predicted"/>
<organism evidence="1 2">
    <name type="scientific">Haematococcus lacustris</name>
    <name type="common">Green alga</name>
    <name type="synonym">Haematococcus pluvialis</name>
    <dbReference type="NCBI Taxonomy" id="44745"/>
    <lineage>
        <taxon>Eukaryota</taxon>
        <taxon>Viridiplantae</taxon>
        <taxon>Chlorophyta</taxon>
        <taxon>core chlorophytes</taxon>
        <taxon>Chlorophyceae</taxon>
        <taxon>CS clade</taxon>
        <taxon>Chlamydomonadales</taxon>
        <taxon>Haematococcaceae</taxon>
        <taxon>Haematococcus</taxon>
    </lineage>
</organism>
<accession>A0A699ZHM0</accession>
<reference evidence="1 2" key="1">
    <citation type="submission" date="2020-02" db="EMBL/GenBank/DDBJ databases">
        <title>Draft genome sequence of Haematococcus lacustris strain NIES-144.</title>
        <authorList>
            <person name="Morimoto D."/>
            <person name="Nakagawa S."/>
            <person name="Yoshida T."/>
            <person name="Sawayama S."/>
        </authorList>
    </citation>
    <scope>NUCLEOTIDE SEQUENCE [LARGE SCALE GENOMIC DNA]</scope>
    <source>
        <strain evidence="1 2">NIES-144</strain>
    </source>
</reference>
<protein>
    <submittedName>
        <fullName evidence="1">Uncharacterized protein</fullName>
    </submittedName>
</protein>
<sequence length="118" mass="12341">MPGEPLDQPGITSWKSNGYNYSDVAFYAKALQATLALPGTAMDFRVAASQKPLSFTQSALLALIGCSNPLVPRSAGSPADFAAAMTSMTAGLRAVRDSLGAAAFREQLWGTTGFADQH</sequence>
<evidence type="ECO:0000313" key="2">
    <source>
        <dbReference type="Proteomes" id="UP000485058"/>
    </source>
</evidence>
<dbReference type="AlphaFoldDB" id="A0A699ZHM0"/>
<dbReference type="EMBL" id="BLLF01001318">
    <property type="protein sequence ID" value="GFH18556.1"/>
    <property type="molecule type" value="Genomic_DNA"/>
</dbReference>